<reference evidence="4" key="1">
    <citation type="journal article" date="2019" name="Int. J. Syst. Evol. Microbiol.">
        <title>The Global Catalogue of Microorganisms (GCM) 10K type strain sequencing project: providing services to taxonomists for standard genome sequencing and annotation.</title>
        <authorList>
            <consortium name="The Broad Institute Genomics Platform"/>
            <consortium name="The Broad Institute Genome Sequencing Center for Infectious Disease"/>
            <person name="Wu L."/>
            <person name="Ma J."/>
        </authorList>
    </citation>
    <scope>NUCLEOTIDE SEQUENCE [LARGE SCALE GENOMIC DNA]</scope>
    <source>
        <strain evidence="4">CGMCC 1.12923</strain>
    </source>
</reference>
<keyword evidence="4" id="KW-1185">Reference proteome</keyword>
<feature type="region of interest" description="Disordered" evidence="1">
    <location>
        <begin position="36"/>
        <end position="55"/>
    </location>
</feature>
<keyword evidence="2" id="KW-0812">Transmembrane</keyword>
<evidence type="ECO:0000256" key="2">
    <source>
        <dbReference type="SAM" id="Phobius"/>
    </source>
</evidence>
<protein>
    <submittedName>
        <fullName evidence="3">Uncharacterized protein</fullName>
    </submittedName>
</protein>
<proteinExistence type="predicted"/>
<accession>A0ABQ1RMJ3</accession>
<keyword evidence="2" id="KW-1133">Transmembrane helix</keyword>
<keyword evidence="2" id="KW-0472">Membrane</keyword>
<evidence type="ECO:0000313" key="4">
    <source>
        <dbReference type="Proteomes" id="UP000614272"/>
    </source>
</evidence>
<feature type="transmembrane region" description="Helical" evidence="2">
    <location>
        <begin position="7"/>
        <end position="26"/>
    </location>
</feature>
<sequence length="55" mass="5891">MNRSSRGFGLAGVLFAVIIMVVTAFFGTRAESAPDYQNNAEHKSEVTVVSDGARD</sequence>
<evidence type="ECO:0000256" key="1">
    <source>
        <dbReference type="SAM" id="MobiDB-lite"/>
    </source>
</evidence>
<name>A0ABQ1RMJ3_9ALTE</name>
<evidence type="ECO:0000313" key="3">
    <source>
        <dbReference type="EMBL" id="GGD74882.1"/>
    </source>
</evidence>
<dbReference type="EMBL" id="BMGJ01000016">
    <property type="protein sequence ID" value="GGD74882.1"/>
    <property type="molecule type" value="Genomic_DNA"/>
</dbReference>
<gene>
    <name evidence="3" type="ORF">GCM10011357_32330</name>
</gene>
<organism evidence="3 4">
    <name type="scientific">Lacimicrobium alkaliphilum</name>
    <dbReference type="NCBI Taxonomy" id="1526571"/>
    <lineage>
        <taxon>Bacteria</taxon>
        <taxon>Pseudomonadati</taxon>
        <taxon>Pseudomonadota</taxon>
        <taxon>Gammaproteobacteria</taxon>
        <taxon>Alteromonadales</taxon>
        <taxon>Alteromonadaceae</taxon>
        <taxon>Lacimicrobium</taxon>
    </lineage>
</organism>
<dbReference type="Proteomes" id="UP000614272">
    <property type="component" value="Unassembled WGS sequence"/>
</dbReference>
<comment type="caution">
    <text evidence="3">The sequence shown here is derived from an EMBL/GenBank/DDBJ whole genome shotgun (WGS) entry which is preliminary data.</text>
</comment>